<evidence type="ECO:0000313" key="2">
    <source>
        <dbReference type="EMBL" id="KAG9349267.1"/>
    </source>
</evidence>
<organism evidence="2 3">
    <name type="scientific">Albula glossodonta</name>
    <name type="common">roundjaw bonefish</name>
    <dbReference type="NCBI Taxonomy" id="121402"/>
    <lineage>
        <taxon>Eukaryota</taxon>
        <taxon>Metazoa</taxon>
        <taxon>Chordata</taxon>
        <taxon>Craniata</taxon>
        <taxon>Vertebrata</taxon>
        <taxon>Euteleostomi</taxon>
        <taxon>Actinopterygii</taxon>
        <taxon>Neopterygii</taxon>
        <taxon>Teleostei</taxon>
        <taxon>Albuliformes</taxon>
        <taxon>Albulidae</taxon>
        <taxon>Albula</taxon>
    </lineage>
</organism>
<accession>A0A8T2PJZ9</accession>
<gene>
    <name evidence="2" type="ORF">JZ751_027710</name>
</gene>
<proteinExistence type="predicted"/>
<name>A0A8T2PJZ9_9TELE</name>
<dbReference type="OrthoDB" id="8961345at2759"/>
<sequence length="223" mass="24467">MAVVRSRVLVASVHQNTAEPLGQKDLQAEESESAQIETGISSLLLDPQNNADTEGEESMNVNVNQERDFFREEQASPPFPAGIDHNIAWINQEAGDQLQVLSQERAKEVEAKEKNPEVLGAVGPEQREVHEAMQEPHTPDEQEGKEARAYPHTPPARMKAVPSTPIFTLNSPGQSPGHYKPSDCKSPAFMFSINTTPETPGFSAFDCAFDTGSPQEEVRNCQS</sequence>
<dbReference type="Proteomes" id="UP000824540">
    <property type="component" value="Unassembled WGS sequence"/>
</dbReference>
<feature type="compositionally biased region" description="Basic and acidic residues" evidence="1">
    <location>
        <begin position="129"/>
        <end position="149"/>
    </location>
</feature>
<keyword evidence="3" id="KW-1185">Reference proteome</keyword>
<reference evidence="2" key="1">
    <citation type="thesis" date="2021" institute="BYU ScholarsArchive" country="Provo, UT, USA">
        <title>Applications of and Algorithms for Genome Assembly and Genomic Analyses with an Emphasis on Marine Teleosts.</title>
        <authorList>
            <person name="Pickett B.D."/>
        </authorList>
    </citation>
    <scope>NUCLEOTIDE SEQUENCE</scope>
    <source>
        <strain evidence="2">HI-2016</strain>
    </source>
</reference>
<comment type="caution">
    <text evidence="2">The sequence shown here is derived from an EMBL/GenBank/DDBJ whole genome shotgun (WGS) entry which is preliminary data.</text>
</comment>
<protein>
    <submittedName>
        <fullName evidence="2">Uncharacterized protein</fullName>
    </submittedName>
</protein>
<evidence type="ECO:0000313" key="3">
    <source>
        <dbReference type="Proteomes" id="UP000824540"/>
    </source>
</evidence>
<dbReference type="AlphaFoldDB" id="A0A8T2PJZ9"/>
<evidence type="ECO:0000256" key="1">
    <source>
        <dbReference type="SAM" id="MobiDB-lite"/>
    </source>
</evidence>
<feature type="compositionally biased region" description="Polar residues" evidence="1">
    <location>
        <begin position="165"/>
        <end position="174"/>
    </location>
</feature>
<feature type="region of interest" description="Disordered" evidence="1">
    <location>
        <begin position="129"/>
        <end position="181"/>
    </location>
</feature>
<dbReference type="EMBL" id="JAFBMS010000009">
    <property type="protein sequence ID" value="KAG9349267.1"/>
    <property type="molecule type" value="Genomic_DNA"/>
</dbReference>